<dbReference type="Proteomes" id="UP000828390">
    <property type="component" value="Unassembled WGS sequence"/>
</dbReference>
<reference evidence="1" key="2">
    <citation type="submission" date="2020-11" db="EMBL/GenBank/DDBJ databases">
        <authorList>
            <person name="McCartney M.A."/>
            <person name="Auch B."/>
            <person name="Kono T."/>
            <person name="Mallez S."/>
            <person name="Becker A."/>
            <person name="Gohl D.M."/>
            <person name="Silverstein K.A.T."/>
            <person name="Koren S."/>
            <person name="Bechman K.B."/>
            <person name="Herman A."/>
            <person name="Abrahante J.E."/>
            <person name="Garbe J."/>
        </authorList>
    </citation>
    <scope>NUCLEOTIDE SEQUENCE</scope>
    <source>
        <strain evidence="1">Duluth1</strain>
        <tissue evidence="1">Whole animal</tissue>
    </source>
</reference>
<dbReference type="EMBL" id="JAIWYP010000010">
    <property type="protein sequence ID" value="KAH3749830.1"/>
    <property type="molecule type" value="Genomic_DNA"/>
</dbReference>
<proteinExistence type="predicted"/>
<protein>
    <submittedName>
        <fullName evidence="1">Uncharacterized protein</fullName>
    </submittedName>
</protein>
<comment type="caution">
    <text evidence="1">The sequence shown here is derived from an EMBL/GenBank/DDBJ whole genome shotgun (WGS) entry which is preliminary data.</text>
</comment>
<accession>A0A9D4I6A7</accession>
<keyword evidence="2" id="KW-1185">Reference proteome</keyword>
<sequence>MRFHGNTVRCHGIPYRVIKCLISRQNISSYCFLVQCGTCWSVGNHGCYGNHFQLY</sequence>
<dbReference type="AlphaFoldDB" id="A0A9D4I6A7"/>
<evidence type="ECO:0000313" key="2">
    <source>
        <dbReference type="Proteomes" id="UP000828390"/>
    </source>
</evidence>
<name>A0A9D4I6A7_DREPO</name>
<evidence type="ECO:0000313" key="1">
    <source>
        <dbReference type="EMBL" id="KAH3749830.1"/>
    </source>
</evidence>
<organism evidence="1 2">
    <name type="scientific">Dreissena polymorpha</name>
    <name type="common">Zebra mussel</name>
    <name type="synonym">Mytilus polymorpha</name>
    <dbReference type="NCBI Taxonomy" id="45954"/>
    <lineage>
        <taxon>Eukaryota</taxon>
        <taxon>Metazoa</taxon>
        <taxon>Spiralia</taxon>
        <taxon>Lophotrochozoa</taxon>
        <taxon>Mollusca</taxon>
        <taxon>Bivalvia</taxon>
        <taxon>Autobranchia</taxon>
        <taxon>Heteroconchia</taxon>
        <taxon>Euheterodonta</taxon>
        <taxon>Imparidentia</taxon>
        <taxon>Neoheterodontei</taxon>
        <taxon>Myida</taxon>
        <taxon>Dreissenoidea</taxon>
        <taxon>Dreissenidae</taxon>
        <taxon>Dreissena</taxon>
    </lineage>
</organism>
<gene>
    <name evidence="1" type="ORF">DPMN_184345</name>
</gene>
<reference evidence="1" key="1">
    <citation type="journal article" date="2019" name="bioRxiv">
        <title>The Genome of the Zebra Mussel, Dreissena polymorpha: A Resource for Invasive Species Research.</title>
        <authorList>
            <person name="McCartney M.A."/>
            <person name="Auch B."/>
            <person name="Kono T."/>
            <person name="Mallez S."/>
            <person name="Zhang Y."/>
            <person name="Obille A."/>
            <person name="Becker A."/>
            <person name="Abrahante J.E."/>
            <person name="Garbe J."/>
            <person name="Badalamenti J.P."/>
            <person name="Herman A."/>
            <person name="Mangelson H."/>
            <person name="Liachko I."/>
            <person name="Sullivan S."/>
            <person name="Sone E.D."/>
            <person name="Koren S."/>
            <person name="Silverstein K.A.T."/>
            <person name="Beckman K.B."/>
            <person name="Gohl D.M."/>
        </authorList>
    </citation>
    <scope>NUCLEOTIDE SEQUENCE</scope>
    <source>
        <strain evidence="1">Duluth1</strain>
        <tissue evidence="1">Whole animal</tissue>
    </source>
</reference>